<accession>A0A0C1R2X4</accession>
<comment type="caution">
    <text evidence="4">The sequence shown here is derived from an EMBL/GenBank/DDBJ whole genome shotgun (WGS) entry which is preliminary data.</text>
</comment>
<dbReference type="RefSeq" id="WP_038078404.1">
    <property type="nucleotide sequence ID" value="NZ_JHEG04000001.1"/>
</dbReference>
<evidence type="ECO:0000313" key="3">
    <source>
        <dbReference type="EMBL" id="KAF3886071.1"/>
    </source>
</evidence>
<organism evidence="4">
    <name type="scientific">Tolypothrix bouteillei VB521301</name>
    <dbReference type="NCBI Taxonomy" id="1479485"/>
    <lineage>
        <taxon>Bacteria</taxon>
        <taxon>Bacillati</taxon>
        <taxon>Cyanobacteriota</taxon>
        <taxon>Cyanophyceae</taxon>
        <taxon>Nostocales</taxon>
        <taxon>Tolypothrichaceae</taxon>
        <taxon>Tolypothrix</taxon>
    </lineage>
</organism>
<evidence type="ECO:0000313" key="4">
    <source>
        <dbReference type="EMBL" id="KIE10148.1"/>
    </source>
</evidence>
<dbReference type="PANTHER" id="PTHR43000">
    <property type="entry name" value="DTDP-D-GLUCOSE 4,6-DEHYDRATASE-RELATED"/>
    <property type="match status" value="1"/>
</dbReference>
<evidence type="ECO:0000256" key="1">
    <source>
        <dbReference type="ARBA" id="ARBA00007637"/>
    </source>
</evidence>
<sequence length="337" mass="37459">MTLKNKTLLITGISGFIGLRAAELAIAQGTKVCGIQDASDKTKKAQNLGVKVTYGNITDPAVAQTACQGVDVVLHTAELSKEGGAVDQFRKINVDGTINMAKAAKSAGVKTFIHLSSVLVYGFNYPDRVTEDGPLCGENNPYCETKIEAEKALLELNDPGNFGVIVIRPGDVYGPGSIPWIVRPLLMMRQRLFAYANDGRGVINHVYIDNLIDAIFLTIEKETYGEIFNVTDGEETSWKEYFTQLAAVAGLPAPFSLPKDELKLFLKLRYQGQKLFRKQADILPEAVDFMTRPHAYSIDKAKNLLSYKPIINLEEGMRRTQEWLKKTDIQQFMKYEL</sequence>
<proteinExistence type="inferred from homology"/>
<dbReference type="STRING" id="1479485.DA73_0216070"/>
<dbReference type="InterPro" id="IPR036291">
    <property type="entry name" value="NAD(P)-bd_dom_sf"/>
</dbReference>
<evidence type="ECO:0000313" key="5">
    <source>
        <dbReference type="Proteomes" id="UP000029738"/>
    </source>
</evidence>
<feature type="domain" description="NAD-dependent epimerase/dehydratase" evidence="2">
    <location>
        <begin position="9"/>
        <end position="230"/>
    </location>
</feature>
<dbReference type="OrthoDB" id="9774199at2"/>
<dbReference type="EMBL" id="JHEG04000001">
    <property type="protein sequence ID" value="KAF3886071.1"/>
    <property type="molecule type" value="Genomic_DNA"/>
</dbReference>
<gene>
    <name evidence="4" type="ORF">DA73_0216070</name>
    <name evidence="3" type="ORF">DA73_0400011765</name>
</gene>
<name>A0A0C1R2X4_9CYAN</name>
<evidence type="ECO:0000259" key="2">
    <source>
        <dbReference type="Pfam" id="PF01370"/>
    </source>
</evidence>
<protein>
    <submittedName>
        <fullName evidence="3">NAD-dependent epimerase/dehydratase family protein</fullName>
    </submittedName>
    <submittedName>
        <fullName evidence="4">Oxidoreductase</fullName>
    </submittedName>
</protein>
<reference evidence="4" key="1">
    <citation type="journal article" date="2015" name="Genome Announc.">
        <title>Draft Genome Sequence of Tolypothrix boutellei Strain VB521301.</title>
        <authorList>
            <person name="Chandrababunaidu M.M."/>
            <person name="Singh D."/>
            <person name="Sen D."/>
            <person name="Bhan S."/>
            <person name="Das S."/>
            <person name="Gupta A."/>
            <person name="Adhikary S.P."/>
            <person name="Tripathy S."/>
        </authorList>
    </citation>
    <scope>NUCLEOTIDE SEQUENCE</scope>
    <source>
        <strain evidence="4">VB521301</strain>
    </source>
</reference>
<dbReference type="InterPro" id="IPR001509">
    <property type="entry name" value="Epimerase_deHydtase"/>
</dbReference>
<dbReference type="Pfam" id="PF01370">
    <property type="entry name" value="Epimerase"/>
    <property type="match status" value="1"/>
</dbReference>
<dbReference type="AlphaFoldDB" id="A0A0C1R2X4"/>
<reference evidence="3" key="2">
    <citation type="submission" date="2019-11" db="EMBL/GenBank/DDBJ databases">
        <title>Improved Assembly of Tolypothrix boutellei genome.</title>
        <authorList>
            <person name="Sarangi A.N."/>
            <person name="Mukherjee M."/>
            <person name="Ghosh S."/>
            <person name="Singh D."/>
            <person name="Das A."/>
            <person name="Kant S."/>
            <person name="Prusty A."/>
            <person name="Tripathy S."/>
        </authorList>
    </citation>
    <scope>NUCLEOTIDE SEQUENCE</scope>
    <source>
        <strain evidence="3">VB521301</strain>
    </source>
</reference>
<dbReference type="EMBL" id="JHEG02000048">
    <property type="protein sequence ID" value="KIE10148.1"/>
    <property type="molecule type" value="Genomic_DNA"/>
</dbReference>
<dbReference type="Proteomes" id="UP000029738">
    <property type="component" value="Unassembled WGS sequence"/>
</dbReference>
<comment type="similarity">
    <text evidence="1">Belongs to the NAD(P)-dependent epimerase/dehydratase family.</text>
</comment>
<keyword evidence="5" id="KW-1185">Reference proteome</keyword>
<dbReference type="SUPFAM" id="SSF51735">
    <property type="entry name" value="NAD(P)-binding Rossmann-fold domains"/>
    <property type="match status" value="1"/>
</dbReference>
<dbReference type="Gene3D" id="3.40.50.720">
    <property type="entry name" value="NAD(P)-binding Rossmann-like Domain"/>
    <property type="match status" value="1"/>
</dbReference>